<evidence type="ECO:0000256" key="1">
    <source>
        <dbReference type="SAM" id="Coils"/>
    </source>
</evidence>
<organism evidence="2 3">
    <name type="scientific">Streptococcus parauberis NCFD 2020</name>
    <dbReference type="NCBI Taxonomy" id="873447"/>
    <lineage>
        <taxon>Bacteria</taxon>
        <taxon>Bacillati</taxon>
        <taxon>Bacillota</taxon>
        <taxon>Bacilli</taxon>
        <taxon>Lactobacillales</taxon>
        <taxon>Streptococcaceae</taxon>
        <taxon>Streptococcus</taxon>
    </lineage>
</organism>
<sequence>MNDKIIQKLAMQVAQLNYDKTVLEVQVEELQAQLNAKGEEVANDSEL</sequence>
<dbReference type="AlphaFoldDB" id="F1Z0M9"/>
<accession>F1Z0M9</accession>
<dbReference type="HOGENOM" id="CLU_3173803_0_0_9"/>
<evidence type="ECO:0000313" key="3">
    <source>
        <dbReference type="Proteomes" id="UP000003732"/>
    </source>
</evidence>
<dbReference type="Proteomes" id="UP000003732">
    <property type="component" value="Unassembled WGS sequence"/>
</dbReference>
<evidence type="ECO:0000313" key="2">
    <source>
        <dbReference type="EMBL" id="EGE53039.1"/>
    </source>
</evidence>
<proteinExistence type="predicted"/>
<feature type="coiled-coil region" evidence="1">
    <location>
        <begin position="13"/>
        <end position="40"/>
    </location>
</feature>
<gene>
    <name evidence="2" type="ORF">SPB_0673</name>
</gene>
<keyword evidence="1" id="KW-0175">Coiled coil</keyword>
<protein>
    <submittedName>
        <fullName evidence="2">Uncharacterized protein</fullName>
    </submittedName>
</protein>
<name>F1Z0M9_9STRE</name>
<reference evidence="2 3" key="1">
    <citation type="submission" date="2011-02" db="EMBL/GenBank/DDBJ databases">
        <authorList>
            <person name="Stanhope M.J."/>
            <person name="Durkin A.S."/>
            <person name="Hostetler J."/>
            <person name="Kim M."/>
            <person name="Radune D."/>
            <person name="Singh I."/>
            <person name="Town C.D."/>
        </authorList>
    </citation>
    <scope>NUCLEOTIDE SEQUENCE [LARGE SCALE GENOMIC DNA]</scope>
    <source>
        <strain evidence="2 3">NCFD 2020</strain>
    </source>
</reference>
<dbReference type="EMBL" id="AEUT02000001">
    <property type="protein sequence ID" value="EGE53039.1"/>
    <property type="molecule type" value="Genomic_DNA"/>
</dbReference>
<dbReference type="RefSeq" id="WP_003102362.1">
    <property type="nucleotide sequence ID" value="NZ_AEUT02000001.1"/>
</dbReference>
<comment type="caution">
    <text evidence="2">The sequence shown here is derived from an EMBL/GenBank/DDBJ whole genome shotgun (WGS) entry which is preliminary data.</text>
</comment>
<dbReference type="GeneID" id="61421880"/>